<keyword evidence="1" id="KW-1133">Transmembrane helix</keyword>
<dbReference type="EMBL" id="JBEDUW010000005">
    <property type="protein sequence ID" value="KAK9929449.1"/>
    <property type="molecule type" value="Genomic_DNA"/>
</dbReference>
<reference evidence="2 3" key="1">
    <citation type="journal article" date="2023" name="G3 (Bethesda)">
        <title>A chromosome-length genome assembly and annotation of blackberry (Rubus argutus, cv. 'Hillquist').</title>
        <authorList>
            <person name="Bruna T."/>
            <person name="Aryal R."/>
            <person name="Dudchenko O."/>
            <person name="Sargent D.J."/>
            <person name="Mead D."/>
            <person name="Buti M."/>
            <person name="Cavallini A."/>
            <person name="Hytonen T."/>
            <person name="Andres J."/>
            <person name="Pham M."/>
            <person name="Weisz D."/>
            <person name="Mascagni F."/>
            <person name="Usai G."/>
            <person name="Natali L."/>
            <person name="Bassil N."/>
            <person name="Fernandez G.E."/>
            <person name="Lomsadze A."/>
            <person name="Armour M."/>
            <person name="Olukolu B."/>
            <person name="Poorten T."/>
            <person name="Britton C."/>
            <person name="Davik J."/>
            <person name="Ashrafi H."/>
            <person name="Aiden E.L."/>
            <person name="Borodovsky M."/>
            <person name="Worthington M."/>
        </authorList>
    </citation>
    <scope>NUCLEOTIDE SEQUENCE [LARGE SCALE GENOMIC DNA]</scope>
    <source>
        <strain evidence="2">PI 553951</strain>
    </source>
</reference>
<comment type="caution">
    <text evidence="2">The sequence shown here is derived from an EMBL/GenBank/DDBJ whole genome shotgun (WGS) entry which is preliminary data.</text>
</comment>
<feature type="transmembrane region" description="Helical" evidence="1">
    <location>
        <begin position="42"/>
        <end position="67"/>
    </location>
</feature>
<evidence type="ECO:0000313" key="2">
    <source>
        <dbReference type="EMBL" id="KAK9929449.1"/>
    </source>
</evidence>
<keyword evidence="1" id="KW-0472">Membrane</keyword>
<organism evidence="2 3">
    <name type="scientific">Rubus argutus</name>
    <name type="common">Southern blackberry</name>
    <dbReference type="NCBI Taxonomy" id="59490"/>
    <lineage>
        <taxon>Eukaryota</taxon>
        <taxon>Viridiplantae</taxon>
        <taxon>Streptophyta</taxon>
        <taxon>Embryophyta</taxon>
        <taxon>Tracheophyta</taxon>
        <taxon>Spermatophyta</taxon>
        <taxon>Magnoliopsida</taxon>
        <taxon>eudicotyledons</taxon>
        <taxon>Gunneridae</taxon>
        <taxon>Pentapetalae</taxon>
        <taxon>rosids</taxon>
        <taxon>fabids</taxon>
        <taxon>Rosales</taxon>
        <taxon>Rosaceae</taxon>
        <taxon>Rosoideae</taxon>
        <taxon>Rosoideae incertae sedis</taxon>
        <taxon>Rubus</taxon>
    </lineage>
</organism>
<proteinExistence type="predicted"/>
<protein>
    <recommendedName>
        <fullName evidence="4">PRA1 family protein</fullName>
    </recommendedName>
</protein>
<evidence type="ECO:0000256" key="1">
    <source>
        <dbReference type="SAM" id="Phobius"/>
    </source>
</evidence>
<keyword evidence="1" id="KW-0812">Transmembrane</keyword>
<gene>
    <name evidence="2" type="ORF">M0R45_026549</name>
</gene>
<accession>A0AAW1WZ41</accession>
<sequence length="116" mass="12641">MKTDPRNRAWSLGGSTEEIGSMPEVRRGVNMHRVVFRRGSSLLGLMGLNFLASLTLLLVSSPLLLLFSPLLSFIGLVFVGVLTVFVAATTTPAFRRLGGFIRRSGVNYFWVLAAAV</sequence>
<name>A0AAW1WZ41_RUBAR</name>
<keyword evidence="3" id="KW-1185">Reference proteome</keyword>
<feature type="transmembrane region" description="Helical" evidence="1">
    <location>
        <begin position="73"/>
        <end position="94"/>
    </location>
</feature>
<dbReference type="AlphaFoldDB" id="A0AAW1WZ41"/>
<evidence type="ECO:0008006" key="4">
    <source>
        <dbReference type="Google" id="ProtNLM"/>
    </source>
</evidence>
<evidence type="ECO:0000313" key="3">
    <source>
        <dbReference type="Proteomes" id="UP001457282"/>
    </source>
</evidence>
<dbReference type="Proteomes" id="UP001457282">
    <property type="component" value="Unassembled WGS sequence"/>
</dbReference>